<evidence type="ECO:0000256" key="1">
    <source>
        <dbReference type="SAM" id="MobiDB-lite"/>
    </source>
</evidence>
<evidence type="ECO:0000313" key="2">
    <source>
        <dbReference type="EMBL" id="KAK3743759.1"/>
    </source>
</evidence>
<gene>
    <name evidence="2" type="ORF">RRG08_043491</name>
</gene>
<proteinExistence type="predicted"/>
<comment type="caution">
    <text evidence="2">The sequence shown here is derived from an EMBL/GenBank/DDBJ whole genome shotgun (WGS) entry which is preliminary data.</text>
</comment>
<feature type="region of interest" description="Disordered" evidence="1">
    <location>
        <begin position="29"/>
        <end position="62"/>
    </location>
</feature>
<dbReference type="AlphaFoldDB" id="A0AAE1CXV2"/>
<organism evidence="2 3">
    <name type="scientific">Elysia crispata</name>
    <name type="common">lettuce slug</name>
    <dbReference type="NCBI Taxonomy" id="231223"/>
    <lineage>
        <taxon>Eukaryota</taxon>
        <taxon>Metazoa</taxon>
        <taxon>Spiralia</taxon>
        <taxon>Lophotrochozoa</taxon>
        <taxon>Mollusca</taxon>
        <taxon>Gastropoda</taxon>
        <taxon>Heterobranchia</taxon>
        <taxon>Euthyneura</taxon>
        <taxon>Panpulmonata</taxon>
        <taxon>Sacoglossa</taxon>
        <taxon>Placobranchoidea</taxon>
        <taxon>Plakobranchidae</taxon>
        <taxon>Elysia</taxon>
    </lineage>
</organism>
<name>A0AAE1CXV2_9GAST</name>
<feature type="compositionally biased region" description="Basic and acidic residues" evidence="1">
    <location>
        <begin position="42"/>
        <end position="62"/>
    </location>
</feature>
<protein>
    <submittedName>
        <fullName evidence="2">Uncharacterized protein</fullName>
    </submittedName>
</protein>
<reference evidence="2" key="1">
    <citation type="journal article" date="2023" name="G3 (Bethesda)">
        <title>A reference genome for the long-term kleptoplast-retaining sea slug Elysia crispata morphotype clarki.</title>
        <authorList>
            <person name="Eastman K.E."/>
            <person name="Pendleton A.L."/>
            <person name="Shaikh M.A."/>
            <person name="Suttiyut T."/>
            <person name="Ogas R."/>
            <person name="Tomko P."/>
            <person name="Gavelis G."/>
            <person name="Widhalm J.R."/>
            <person name="Wisecaver J.H."/>
        </authorList>
    </citation>
    <scope>NUCLEOTIDE SEQUENCE</scope>
    <source>
        <strain evidence="2">ECLA1</strain>
    </source>
</reference>
<sequence length="112" mass="12288">MSWGADSTQDRSLVSAGVSHPTRVDRQYLSWPGLSPAPITVNDRRERHGQGDSGSRHLEDRTAQISPRALWTKCWSCPTWGSLTTGDNISSNSSQRVSKPNTAGHCCYMPGM</sequence>
<evidence type="ECO:0000313" key="3">
    <source>
        <dbReference type="Proteomes" id="UP001283361"/>
    </source>
</evidence>
<dbReference type="Proteomes" id="UP001283361">
    <property type="component" value="Unassembled WGS sequence"/>
</dbReference>
<dbReference type="EMBL" id="JAWDGP010006298">
    <property type="protein sequence ID" value="KAK3743759.1"/>
    <property type="molecule type" value="Genomic_DNA"/>
</dbReference>
<keyword evidence="3" id="KW-1185">Reference proteome</keyword>
<accession>A0AAE1CXV2</accession>